<dbReference type="GO" id="GO:0006412">
    <property type="term" value="P:translation"/>
    <property type="evidence" value="ECO:0007669"/>
    <property type="project" value="InterPro"/>
</dbReference>
<dbReference type="HAMAP" id="MF_00391">
    <property type="entry name" value="Ribosomal_bL34"/>
    <property type="match status" value="1"/>
</dbReference>
<keyword evidence="2" id="KW-0689">Ribosomal protein</keyword>
<dbReference type="PANTHER" id="PTHR14503:SF4">
    <property type="entry name" value="LARGE RIBOSOMAL SUBUNIT PROTEIN BL34M"/>
    <property type="match status" value="1"/>
</dbReference>
<dbReference type="PANTHER" id="PTHR14503">
    <property type="entry name" value="MITOCHONDRIAL RIBOSOMAL PROTEIN 34 FAMILY MEMBER"/>
    <property type="match status" value="1"/>
</dbReference>
<evidence type="ECO:0000256" key="4">
    <source>
        <dbReference type="ARBA" id="ARBA00035274"/>
    </source>
</evidence>
<gene>
    <name evidence="6" type="ORF">AOCH_002481</name>
</gene>
<evidence type="ECO:0000256" key="5">
    <source>
        <dbReference type="SAM" id="MobiDB-lite"/>
    </source>
</evidence>
<accession>A0A0F8WIV8</accession>
<dbReference type="OrthoDB" id="431691at2759"/>
<dbReference type="EMBL" id="JYKN01002107">
    <property type="protein sequence ID" value="KKK17660.1"/>
    <property type="molecule type" value="Genomic_DNA"/>
</dbReference>
<organism evidence="6 7">
    <name type="scientific">Aspergillus ochraceoroseus</name>
    <dbReference type="NCBI Taxonomy" id="138278"/>
    <lineage>
        <taxon>Eukaryota</taxon>
        <taxon>Fungi</taxon>
        <taxon>Dikarya</taxon>
        <taxon>Ascomycota</taxon>
        <taxon>Pezizomycotina</taxon>
        <taxon>Eurotiomycetes</taxon>
        <taxon>Eurotiomycetidae</taxon>
        <taxon>Eurotiales</taxon>
        <taxon>Aspergillaceae</taxon>
        <taxon>Aspergillus</taxon>
        <taxon>Aspergillus subgen. Nidulantes</taxon>
    </lineage>
</organism>
<dbReference type="VEuPathDB" id="FungiDB:P175DRAFT_0471638"/>
<evidence type="ECO:0000256" key="1">
    <source>
        <dbReference type="ARBA" id="ARBA00010111"/>
    </source>
</evidence>
<keyword evidence="3" id="KW-0687">Ribonucleoprotein</keyword>
<protein>
    <recommendedName>
        <fullName evidence="4">Large ribosomal subunit protein bL34m</fullName>
    </recommendedName>
</protein>
<dbReference type="Pfam" id="PF00468">
    <property type="entry name" value="Ribosomal_L34"/>
    <property type="match status" value="1"/>
</dbReference>
<evidence type="ECO:0000313" key="7">
    <source>
        <dbReference type="Proteomes" id="UP000034947"/>
    </source>
</evidence>
<feature type="compositionally biased region" description="Polar residues" evidence="5">
    <location>
        <begin position="150"/>
        <end position="181"/>
    </location>
</feature>
<dbReference type="InterPro" id="IPR000271">
    <property type="entry name" value="Ribosomal_bL34"/>
</dbReference>
<evidence type="ECO:0000256" key="2">
    <source>
        <dbReference type="ARBA" id="ARBA00022980"/>
    </source>
</evidence>
<dbReference type="AlphaFoldDB" id="A0A0F8WIV8"/>
<dbReference type="Gene3D" id="1.10.287.3980">
    <property type="match status" value="1"/>
</dbReference>
<keyword evidence="7" id="KW-1185">Reference proteome</keyword>
<dbReference type="FunFam" id="1.10.287.3980:FF:000001">
    <property type="entry name" value="Mitochondrial ribosomal protein L34"/>
    <property type="match status" value="1"/>
</dbReference>
<comment type="caution">
    <text evidence="6">The sequence shown here is derived from an EMBL/GenBank/DDBJ whole genome shotgun (WGS) entry which is preliminary data.</text>
</comment>
<dbReference type="GO" id="GO:0005762">
    <property type="term" value="C:mitochondrial large ribosomal subunit"/>
    <property type="evidence" value="ECO:0007669"/>
    <property type="project" value="TreeGrafter"/>
</dbReference>
<feature type="region of interest" description="Disordered" evidence="5">
    <location>
        <begin position="147"/>
        <end position="189"/>
    </location>
</feature>
<dbReference type="GO" id="GO:0003735">
    <property type="term" value="F:structural constituent of ribosome"/>
    <property type="evidence" value="ECO:0007669"/>
    <property type="project" value="InterPro"/>
</dbReference>
<comment type="similarity">
    <text evidence="1">Belongs to the bacterial ribosomal protein bL34 family.</text>
</comment>
<dbReference type="NCBIfam" id="TIGR01030">
    <property type="entry name" value="rpmH_bact"/>
    <property type="match status" value="1"/>
</dbReference>
<name>A0A0F8WIV8_9EURO</name>
<evidence type="ECO:0000256" key="3">
    <source>
        <dbReference type="ARBA" id="ARBA00023274"/>
    </source>
</evidence>
<dbReference type="Proteomes" id="UP000034947">
    <property type="component" value="Unassembled WGS sequence"/>
</dbReference>
<proteinExistence type="inferred from homology"/>
<evidence type="ECO:0000313" key="6">
    <source>
        <dbReference type="EMBL" id="KKK17660.1"/>
    </source>
</evidence>
<sequence>MQSDFLRLFGRSDVGGTCAAAAPEFVNFVPITSNFNGNNTTRDEPNRTSTIEIYPVHSLDPVLIHCVISFPVDTMLCVRCRAIPSALRTATSLTTRPALTSPRQLIAPVSPLSSLPSQLRSFSLATRPSIHPQPHLQSSLSSIRSHIQSTLSASPSPAQQTRSFSASSSLAGKRTTYNPSRRVQKRRHGFLTRLRSKGGRKILLRRKAKGRKSLSW</sequence>
<reference evidence="6 7" key="1">
    <citation type="submission" date="2015-02" db="EMBL/GenBank/DDBJ databases">
        <title>Draft Genome Sequences of Two Closely-Related Aflatoxigenic Aspergillus Species Obtained from the Cote d'Ivoire.</title>
        <authorList>
            <person name="Moore G.G."/>
            <person name="Beltz S.B."/>
            <person name="Mack B.M."/>
        </authorList>
    </citation>
    <scope>NUCLEOTIDE SEQUENCE [LARGE SCALE GENOMIC DNA]</scope>
    <source>
        <strain evidence="6 7">SRRC1432</strain>
    </source>
</reference>